<evidence type="ECO:0000313" key="4">
    <source>
        <dbReference type="Proteomes" id="UP001610446"/>
    </source>
</evidence>
<gene>
    <name evidence="3" type="ORF">BJY01DRAFT_221191</name>
</gene>
<dbReference type="Proteomes" id="UP001610446">
    <property type="component" value="Unassembled WGS sequence"/>
</dbReference>
<evidence type="ECO:0000313" key="3">
    <source>
        <dbReference type="EMBL" id="KAL2837258.1"/>
    </source>
</evidence>
<evidence type="ECO:0000259" key="2">
    <source>
        <dbReference type="Pfam" id="PF12937"/>
    </source>
</evidence>
<accession>A0ABR4JB22</accession>
<feature type="compositionally biased region" description="Acidic residues" evidence="1">
    <location>
        <begin position="562"/>
        <end position="571"/>
    </location>
</feature>
<dbReference type="InterPro" id="IPR001810">
    <property type="entry name" value="F-box_dom"/>
</dbReference>
<dbReference type="Pfam" id="PF12937">
    <property type="entry name" value="F-box-like"/>
    <property type="match status" value="1"/>
</dbReference>
<comment type="caution">
    <text evidence="3">The sequence shown here is derived from an EMBL/GenBank/DDBJ whole genome shotgun (WGS) entry which is preliminary data.</text>
</comment>
<keyword evidence="4" id="KW-1185">Reference proteome</keyword>
<dbReference type="EMBL" id="JBFXLU010000164">
    <property type="protein sequence ID" value="KAL2837258.1"/>
    <property type="molecule type" value="Genomic_DNA"/>
</dbReference>
<feature type="region of interest" description="Disordered" evidence="1">
    <location>
        <begin position="542"/>
        <end position="571"/>
    </location>
</feature>
<name>A0ABR4JB22_9EURO</name>
<reference evidence="3 4" key="1">
    <citation type="submission" date="2024-07" db="EMBL/GenBank/DDBJ databases">
        <title>Section-level genome sequencing and comparative genomics of Aspergillus sections Usti and Cavernicolus.</title>
        <authorList>
            <consortium name="Lawrence Berkeley National Laboratory"/>
            <person name="Nybo J.L."/>
            <person name="Vesth T.C."/>
            <person name="Theobald S."/>
            <person name="Frisvad J.C."/>
            <person name="Larsen T.O."/>
            <person name="Kjaerboelling I."/>
            <person name="Rothschild-Mancinelli K."/>
            <person name="Lyhne E.K."/>
            <person name="Kogle M.E."/>
            <person name="Barry K."/>
            <person name="Clum A."/>
            <person name="Na H."/>
            <person name="Ledsgaard L."/>
            <person name="Lin J."/>
            <person name="Lipzen A."/>
            <person name="Kuo A."/>
            <person name="Riley R."/>
            <person name="Mondo S."/>
            <person name="Labutti K."/>
            <person name="Haridas S."/>
            <person name="Pangalinan J."/>
            <person name="Salamov A.A."/>
            <person name="Simmons B.A."/>
            <person name="Magnuson J.K."/>
            <person name="Chen J."/>
            <person name="Drula E."/>
            <person name="Henrissat B."/>
            <person name="Wiebenga A."/>
            <person name="Lubbers R.J."/>
            <person name="Gomes A.C."/>
            <person name="Makela M.R."/>
            <person name="Stajich J."/>
            <person name="Grigoriev I.V."/>
            <person name="Mortensen U.H."/>
            <person name="De Vries R.P."/>
            <person name="Baker S.E."/>
            <person name="Andersen M.R."/>
        </authorList>
    </citation>
    <scope>NUCLEOTIDE SEQUENCE [LARGE SCALE GENOMIC DNA]</scope>
    <source>
        <strain evidence="3 4">CBS 123904</strain>
    </source>
</reference>
<proteinExistence type="predicted"/>
<protein>
    <recommendedName>
        <fullName evidence="2">F-box domain-containing protein</fullName>
    </recommendedName>
</protein>
<feature type="domain" description="F-box" evidence="2">
    <location>
        <begin position="4"/>
        <end position="70"/>
    </location>
</feature>
<dbReference type="CDD" id="cd09917">
    <property type="entry name" value="F-box_SF"/>
    <property type="match status" value="1"/>
</dbReference>
<organism evidence="3 4">
    <name type="scientific">Aspergillus pseudoustus</name>
    <dbReference type="NCBI Taxonomy" id="1810923"/>
    <lineage>
        <taxon>Eukaryota</taxon>
        <taxon>Fungi</taxon>
        <taxon>Dikarya</taxon>
        <taxon>Ascomycota</taxon>
        <taxon>Pezizomycotina</taxon>
        <taxon>Eurotiomycetes</taxon>
        <taxon>Eurotiomycetidae</taxon>
        <taxon>Eurotiales</taxon>
        <taxon>Aspergillaceae</taxon>
        <taxon>Aspergillus</taxon>
        <taxon>Aspergillus subgen. Nidulantes</taxon>
    </lineage>
</organism>
<sequence length="571" mass="64013">MVLLQDLPTEILSRILALLPEYDGDALGTEARIRDPKAELLPLRIQNKALLSLCLVSHRFRDLAQPLLFRYFQWDDLGGNLYDDDSEDNYDPANADEFRALLLFAKAILRRPELGEHVKFLSIDSLLDETPISFPSFGPDGQKLFADAIKQVELSNKQKKLWADAPTRCDVPILLALVIKQCPNLRGLRFPVGYHILERLNAVWKSDPSLMSKLDSVWISADEEEFYWYQIAPYADLLALPYVKSSTFEYGTLAGGSFPAIWKPGTLAIEEIAFAHCHIDAPAIKKFLASCKRVKSITFQNFSFYNQDVKPTARGSKSTQFNAADLHAAVFPHKATLEHIHLEFFRHPSILGSIEAYQEFCRGHAKLPSLQDFTSLETLFIQHALLPEHPLFPPSLETLEITDCNSSIREMVAFIAADVKSGNYPRLRKFKVLTVDVTRPIKLPGQRIPVGQTPEQCFLRLRALFDGTDVDFMIHPYEMPRELYAGDGDSEGYDDFGEDDDPYDFQFPPVGGHGHGHGGGGANNGLPAGLLQMMQQAMQNPALAAALLAQDGEGESERSWETEDDDDDEVD</sequence>
<evidence type="ECO:0000256" key="1">
    <source>
        <dbReference type="SAM" id="MobiDB-lite"/>
    </source>
</evidence>